<keyword evidence="4" id="KW-0509">mRNA transport</keyword>
<dbReference type="GO" id="GO:0005543">
    <property type="term" value="F:phospholipid binding"/>
    <property type="evidence" value="ECO:0007669"/>
    <property type="project" value="TreeGrafter"/>
</dbReference>
<keyword evidence="5" id="KW-0653">Protein transport</keyword>
<evidence type="ECO:0000256" key="1">
    <source>
        <dbReference type="ARBA" id="ARBA00004567"/>
    </source>
</evidence>
<feature type="compositionally biased region" description="Low complexity" evidence="11">
    <location>
        <begin position="29"/>
        <end position="47"/>
    </location>
</feature>
<organism evidence="12 13">
    <name type="scientific">Rhodotorula mucilaginosa</name>
    <name type="common">Yeast</name>
    <name type="synonym">Rhodotorula rubra</name>
    <dbReference type="NCBI Taxonomy" id="5537"/>
    <lineage>
        <taxon>Eukaryota</taxon>
        <taxon>Fungi</taxon>
        <taxon>Dikarya</taxon>
        <taxon>Basidiomycota</taxon>
        <taxon>Pucciniomycotina</taxon>
        <taxon>Microbotryomycetes</taxon>
        <taxon>Sporidiobolales</taxon>
        <taxon>Sporidiobolaceae</taxon>
        <taxon>Rhodotorula</taxon>
    </lineage>
</organism>
<keyword evidence="6" id="KW-0811">Translocation</keyword>
<evidence type="ECO:0000256" key="5">
    <source>
        <dbReference type="ARBA" id="ARBA00022927"/>
    </source>
</evidence>
<comment type="similarity">
    <text evidence="2">Belongs to the GLE1 family.</text>
</comment>
<gene>
    <name evidence="12" type="ORF">C6P46_004589</name>
</gene>
<feature type="region of interest" description="Disordered" evidence="11">
    <location>
        <begin position="1"/>
        <end position="192"/>
    </location>
</feature>
<dbReference type="AlphaFoldDB" id="A0A9P7B5V0"/>
<dbReference type="GO" id="GO:0031369">
    <property type="term" value="F:translation initiation factor binding"/>
    <property type="evidence" value="ECO:0007669"/>
    <property type="project" value="TreeGrafter"/>
</dbReference>
<feature type="compositionally biased region" description="Basic and acidic residues" evidence="11">
    <location>
        <begin position="288"/>
        <end position="364"/>
    </location>
</feature>
<reference evidence="12 13" key="1">
    <citation type="submission" date="2020-11" db="EMBL/GenBank/DDBJ databases">
        <title>Kefir isolates.</title>
        <authorList>
            <person name="Marcisauskas S."/>
            <person name="Kim Y."/>
            <person name="Blasche S."/>
        </authorList>
    </citation>
    <scope>NUCLEOTIDE SEQUENCE [LARGE SCALE GENOMIC DNA]</scope>
    <source>
        <strain evidence="12 13">KR</strain>
    </source>
</reference>
<keyword evidence="3" id="KW-0813">Transport</keyword>
<evidence type="ECO:0000256" key="10">
    <source>
        <dbReference type="ARBA" id="ARBA00029983"/>
    </source>
</evidence>
<dbReference type="Proteomes" id="UP000777482">
    <property type="component" value="Unassembled WGS sequence"/>
</dbReference>
<evidence type="ECO:0000256" key="3">
    <source>
        <dbReference type="ARBA" id="ARBA00022448"/>
    </source>
</evidence>
<evidence type="ECO:0000313" key="12">
    <source>
        <dbReference type="EMBL" id="KAG0660409.1"/>
    </source>
</evidence>
<dbReference type="PANTHER" id="PTHR12960:SF0">
    <property type="entry name" value="MRNA EXPORT FACTOR GLE1"/>
    <property type="match status" value="1"/>
</dbReference>
<evidence type="ECO:0000313" key="13">
    <source>
        <dbReference type="Proteomes" id="UP000777482"/>
    </source>
</evidence>
<keyword evidence="7" id="KW-0906">Nuclear pore complex</keyword>
<comment type="caution">
    <text evidence="12">The sequence shown here is derived from an EMBL/GenBank/DDBJ whole genome shotgun (WGS) entry which is preliminary data.</text>
</comment>
<dbReference type="Gene3D" id="1.25.40.510">
    <property type="entry name" value="GLE1-like"/>
    <property type="match status" value="1"/>
</dbReference>
<evidence type="ECO:0000256" key="8">
    <source>
        <dbReference type="ARBA" id="ARBA00023242"/>
    </source>
</evidence>
<sequence>MKFGLEDAGSSSGSDAESPLPPPPRTRTRTSTTSKTAATSSLLASTSRGPEESPFNPTPVHLVRPPNLKQAERRRRRPHALFDPDGQLTAAAAAEPGSSRAAAAADVLAYSSDDSDDNAHSSSFGSGDDDGDDLDTTASDYDSEEEAWPVGPVNSVGIGGWRKSSSLSTSRKGKGRAYDQGSLNPDRLFGGPDELDDWEAKARASSWAAANRSFHLSLARSHSSHTPAAAAAAKVPRSLAEQQTDVASIESLLGQLALKQSQETAQLVQAFEQRNKALWDSIEASIRQAEKEEGERQRVLAEQRRKEEEARRRAQELREAEEKRVRQEKEEQEARRKEEEAKAEAAKKRDEEDKAKRAEEERKAAAKASALGLPSADAEGSPKSEFERWTAKMTHIKQSVLPVVSQNPAWRKACFQAKRSITPKIGQLTSSAEATTRIITQLDGLLSSLKPPTGPAEPYTWTLNHLAKSLVKQAETEVTAKLGTAYPLGRVVIALLTRGHTELGDVLMARLVKKCFWLTGHWPAKQAGQTDEAYQKMLGHAPPTANETLVQYAERMSGLVALYASILQTSPLDPPQGPCPDSTALAHVPVHFRPAAGWRWLVLMLRPPLVGLEPTPLLLVTFLEIAGPGLREVYGRQFDKYLEVLLREGMREGKAGFSEKAKSSTVRLLLWLEDWEKKGVVEGAPGRAVDP</sequence>
<dbReference type="EMBL" id="PUHQ01000044">
    <property type="protein sequence ID" value="KAG0660409.1"/>
    <property type="molecule type" value="Genomic_DNA"/>
</dbReference>
<keyword evidence="8" id="KW-0539">Nucleus</keyword>
<dbReference type="PANTHER" id="PTHR12960">
    <property type="entry name" value="GLE-1-RELATED"/>
    <property type="match status" value="1"/>
</dbReference>
<evidence type="ECO:0000256" key="11">
    <source>
        <dbReference type="SAM" id="MobiDB-lite"/>
    </source>
</evidence>
<dbReference type="GO" id="GO:0016973">
    <property type="term" value="P:poly(A)+ mRNA export from nucleus"/>
    <property type="evidence" value="ECO:0007669"/>
    <property type="project" value="InterPro"/>
</dbReference>
<dbReference type="GO" id="GO:0005737">
    <property type="term" value="C:cytoplasm"/>
    <property type="evidence" value="ECO:0007669"/>
    <property type="project" value="TreeGrafter"/>
</dbReference>
<dbReference type="Pfam" id="PF07817">
    <property type="entry name" value="GLE1"/>
    <property type="match status" value="1"/>
</dbReference>
<dbReference type="InterPro" id="IPR012476">
    <property type="entry name" value="GLE1"/>
</dbReference>
<keyword evidence="13" id="KW-1185">Reference proteome</keyword>
<comment type="subcellular location">
    <subcellularLocation>
        <location evidence="1">Nucleus</location>
        <location evidence="1">Nuclear pore complex</location>
    </subcellularLocation>
</comment>
<dbReference type="GO" id="GO:0044614">
    <property type="term" value="C:nuclear pore cytoplasmic filaments"/>
    <property type="evidence" value="ECO:0007669"/>
    <property type="project" value="TreeGrafter"/>
</dbReference>
<evidence type="ECO:0000256" key="9">
    <source>
        <dbReference type="ARBA" id="ARBA00026227"/>
    </source>
</evidence>
<name>A0A9P7B5V0_RHOMI</name>
<feature type="compositionally biased region" description="Low complexity" evidence="11">
    <location>
        <begin position="1"/>
        <end position="18"/>
    </location>
</feature>
<evidence type="ECO:0000256" key="4">
    <source>
        <dbReference type="ARBA" id="ARBA00022816"/>
    </source>
</evidence>
<dbReference type="GO" id="GO:0015031">
    <property type="term" value="P:protein transport"/>
    <property type="evidence" value="ECO:0007669"/>
    <property type="project" value="UniProtKB-KW"/>
</dbReference>
<evidence type="ECO:0000256" key="6">
    <source>
        <dbReference type="ARBA" id="ARBA00023010"/>
    </source>
</evidence>
<feature type="region of interest" description="Disordered" evidence="11">
    <location>
        <begin position="288"/>
        <end position="386"/>
    </location>
</feature>
<evidence type="ECO:0000256" key="7">
    <source>
        <dbReference type="ARBA" id="ARBA00023132"/>
    </source>
</evidence>
<feature type="compositionally biased region" description="Acidic residues" evidence="11">
    <location>
        <begin position="127"/>
        <end position="147"/>
    </location>
</feature>
<dbReference type="GO" id="GO:0000822">
    <property type="term" value="F:inositol hexakisphosphate binding"/>
    <property type="evidence" value="ECO:0007669"/>
    <property type="project" value="TreeGrafter"/>
</dbReference>
<protein>
    <recommendedName>
        <fullName evidence="9">mRNA export factor GLE1</fullName>
    </recommendedName>
    <alternativeName>
        <fullName evidence="10">Nucleoporin GLE1</fullName>
    </alternativeName>
</protein>
<feature type="compositionally biased region" description="Low complexity" evidence="11">
    <location>
        <begin position="90"/>
        <end position="112"/>
    </location>
</feature>
<accession>A0A9P7B5V0</accession>
<dbReference type="OrthoDB" id="420884at2759"/>
<dbReference type="InterPro" id="IPR038506">
    <property type="entry name" value="GLE1-like_sf"/>
</dbReference>
<evidence type="ECO:0000256" key="2">
    <source>
        <dbReference type="ARBA" id="ARBA00011056"/>
    </source>
</evidence>
<proteinExistence type="inferred from homology"/>